<dbReference type="Proteomes" id="UP001152797">
    <property type="component" value="Unassembled WGS sequence"/>
</dbReference>
<reference evidence="1" key="1">
    <citation type="submission" date="2022-10" db="EMBL/GenBank/DDBJ databases">
        <authorList>
            <person name="Chen Y."/>
            <person name="Dougan E. K."/>
            <person name="Chan C."/>
            <person name="Rhodes N."/>
            <person name="Thang M."/>
        </authorList>
    </citation>
    <scope>NUCLEOTIDE SEQUENCE</scope>
</reference>
<evidence type="ECO:0000313" key="1">
    <source>
        <dbReference type="EMBL" id="CAI4005490.1"/>
    </source>
</evidence>
<dbReference type="AlphaFoldDB" id="A0A9P1D968"/>
<dbReference type="Gene3D" id="3.40.50.150">
    <property type="entry name" value="Vaccinia Virus protein VP39"/>
    <property type="match status" value="1"/>
</dbReference>
<proteinExistence type="predicted"/>
<accession>A0A9P1D968</accession>
<dbReference type="InterPro" id="IPR029063">
    <property type="entry name" value="SAM-dependent_MTases_sf"/>
</dbReference>
<name>A0A9P1D968_9DINO</name>
<comment type="caution">
    <text evidence="1">The sequence shown here is derived from an EMBL/GenBank/DDBJ whole genome shotgun (WGS) entry which is preliminary data.</text>
</comment>
<keyword evidence="3" id="KW-1185">Reference proteome</keyword>
<dbReference type="EMBL" id="CAMXCT030003635">
    <property type="protein sequence ID" value="CAL4792802.1"/>
    <property type="molecule type" value="Genomic_DNA"/>
</dbReference>
<sequence length="248" mass="27824">MAEPPESLKKAQLWAVEALAFAKEKVGTDSLLWGQQVIGTSSMFSGCGYGERALEYIHAARALHGKDLGSLTECLWTCEKNAAARSSHLDTLSVDACRFMDVFDFMSEDAVKEMKKVGTKSDVNRFKRWLTIGRKADLPTHAYCCQHLKKCPIRFALLNLSGSMCVAYSTLGNLQKLDDATAMLLVIYMMHNFRKRVWVLVHENVKGFLSDTLTDVAAEYGYDHFQIQCKPMDVGVHVGRPRKHLSNL</sequence>
<evidence type="ECO:0000313" key="2">
    <source>
        <dbReference type="EMBL" id="CAL4792802.1"/>
    </source>
</evidence>
<reference evidence="2 3" key="2">
    <citation type="submission" date="2024-05" db="EMBL/GenBank/DDBJ databases">
        <authorList>
            <person name="Chen Y."/>
            <person name="Shah S."/>
            <person name="Dougan E. K."/>
            <person name="Thang M."/>
            <person name="Chan C."/>
        </authorList>
    </citation>
    <scope>NUCLEOTIDE SEQUENCE [LARGE SCALE GENOMIC DNA]</scope>
</reference>
<protein>
    <submittedName>
        <fullName evidence="1">Uncharacterized protein</fullName>
    </submittedName>
</protein>
<gene>
    <name evidence="1" type="ORF">C1SCF055_LOCUS31207</name>
</gene>
<dbReference type="SUPFAM" id="SSF53335">
    <property type="entry name" value="S-adenosyl-L-methionine-dependent methyltransferases"/>
    <property type="match status" value="1"/>
</dbReference>
<dbReference type="EMBL" id="CAMXCT010003635">
    <property type="protein sequence ID" value="CAI4005490.1"/>
    <property type="molecule type" value="Genomic_DNA"/>
</dbReference>
<dbReference type="EMBL" id="CAMXCT020003635">
    <property type="protein sequence ID" value="CAL1158865.1"/>
    <property type="molecule type" value="Genomic_DNA"/>
</dbReference>
<evidence type="ECO:0000313" key="3">
    <source>
        <dbReference type="Proteomes" id="UP001152797"/>
    </source>
</evidence>
<organism evidence="1">
    <name type="scientific">Cladocopium goreaui</name>
    <dbReference type="NCBI Taxonomy" id="2562237"/>
    <lineage>
        <taxon>Eukaryota</taxon>
        <taxon>Sar</taxon>
        <taxon>Alveolata</taxon>
        <taxon>Dinophyceae</taxon>
        <taxon>Suessiales</taxon>
        <taxon>Symbiodiniaceae</taxon>
        <taxon>Cladocopium</taxon>
    </lineage>
</organism>